<dbReference type="RefSeq" id="WP_380717431.1">
    <property type="nucleotide sequence ID" value="NZ_JBHSGI010000009.1"/>
</dbReference>
<reference evidence="2" key="1">
    <citation type="journal article" date="2019" name="Int. J. Syst. Evol. Microbiol.">
        <title>The Global Catalogue of Microorganisms (GCM) 10K type strain sequencing project: providing services to taxonomists for standard genome sequencing and annotation.</title>
        <authorList>
            <consortium name="The Broad Institute Genomics Platform"/>
            <consortium name="The Broad Institute Genome Sequencing Center for Infectious Disease"/>
            <person name="Wu L."/>
            <person name="Ma J."/>
        </authorList>
    </citation>
    <scope>NUCLEOTIDE SEQUENCE [LARGE SCALE GENOMIC DNA]</scope>
    <source>
        <strain evidence="2">CGMCC 4.7283</strain>
    </source>
</reference>
<evidence type="ECO:0000313" key="2">
    <source>
        <dbReference type="Proteomes" id="UP001595973"/>
    </source>
</evidence>
<gene>
    <name evidence="1" type="ORF">ACFO5X_10695</name>
</gene>
<evidence type="ECO:0000313" key="1">
    <source>
        <dbReference type="EMBL" id="MFC4669023.1"/>
    </source>
</evidence>
<name>A0ABV9KGH4_9RHOB</name>
<organism evidence="1 2">
    <name type="scientific">Seohaeicola nanhaiensis</name>
    <dbReference type="NCBI Taxonomy" id="1387282"/>
    <lineage>
        <taxon>Bacteria</taxon>
        <taxon>Pseudomonadati</taxon>
        <taxon>Pseudomonadota</taxon>
        <taxon>Alphaproteobacteria</taxon>
        <taxon>Rhodobacterales</taxon>
        <taxon>Roseobacteraceae</taxon>
        <taxon>Seohaeicola</taxon>
    </lineage>
</organism>
<sequence length="36" mass="4303">MQDRKRNFRNIVRRGKSKAEFMLQCQMSMGVTTLQL</sequence>
<dbReference type="EMBL" id="JBHSGI010000009">
    <property type="protein sequence ID" value="MFC4669023.1"/>
    <property type="molecule type" value="Genomic_DNA"/>
</dbReference>
<proteinExistence type="predicted"/>
<keyword evidence="2" id="KW-1185">Reference proteome</keyword>
<dbReference type="Proteomes" id="UP001595973">
    <property type="component" value="Unassembled WGS sequence"/>
</dbReference>
<accession>A0ABV9KGH4</accession>
<comment type="caution">
    <text evidence="1">The sequence shown here is derived from an EMBL/GenBank/DDBJ whole genome shotgun (WGS) entry which is preliminary data.</text>
</comment>
<protein>
    <submittedName>
        <fullName evidence="1">Uncharacterized protein</fullName>
    </submittedName>
</protein>